<proteinExistence type="predicted"/>
<evidence type="ECO:0000256" key="1">
    <source>
        <dbReference type="SAM" id="MobiDB-lite"/>
    </source>
</evidence>
<keyword evidence="2" id="KW-0645">Protease</keyword>
<dbReference type="EMBL" id="RSEJ01000012">
    <property type="protein sequence ID" value="NBI53485.1"/>
    <property type="molecule type" value="Genomic_DNA"/>
</dbReference>
<dbReference type="InterPro" id="IPR043504">
    <property type="entry name" value="Peptidase_S1_PA_chymotrypsin"/>
</dbReference>
<reference evidence="2 3" key="1">
    <citation type="journal article" date="2017" name="Int. J. Syst. Evol. Microbiol.">
        <title>Photobacterium alginatilyticum sp. nov., a marine bacterium isolated from bottom seawater.</title>
        <authorList>
            <person name="Wang X."/>
            <person name="Wang Y."/>
            <person name="Yang X."/>
            <person name="Sun H."/>
            <person name="Li B."/>
            <person name="Zhang X.H."/>
        </authorList>
    </citation>
    <scope>NUCLEOTIDE SEQUENCE [LARGE SCALE GENOMIC DNA]</scope>
    <source>
        <strain evidence="2 3">P03D4</strain>
    </source>
</reference>
<dbReference type="GO" id="GO:0008233">
    <property type="term" value="F:peptidase activity"/>
    <property type="evidence" value="ECO:0007669"/>
    <property type="project" value="UniProtKB-KW"/>
</dbReference>
<comment type="caution">
    <text evidence="2">The sequence shown here is derived from an EMBL/GenBank/DDBJ whole genome shotgun (WGS) entry which is preliminary data.</text>
</comment>
<keyword evidence="2" id="KW-0378">Hydrolase</keyword>
<sequence>MKCVVDFGLHSNSLFSRLSGGVLALALMSGCIMSNGPISQAPGSQANQMVMIGIPLLLGGFGSAVPVNDEYMITAKHVARLSWDFGVIHHPYCDLALIRRSSDRIPTWGLIYPDQPVSHHGHSLVGNSIKGDGKYLQDVIDTNTDCLYSLSDAPVMSGMSGGPVFNPDGEIAGITVAIVHNPEDLRNLRPAVRYSQFVPATLIFDWLDALGIATASASPALASIQVSQYVTDLNRPNRPVIDIASVTDTPDGLQETDIRQLTPVDSEINTAAASSSPFETYRTPISSTFQPPAQRTAPDNSAEALSGLRGAPEAGPQLTSQPQKKVPQNP</sequence>
<gene>
    <name evidence="2" type="ORF">EIZ48_12945</name>
</gene>
<keyword evidence="3" id="KW-1185">Reference proteome</keyword>
<dbReference type="PROSITE" id="PS51257">
    <property type="entry name" value="PROKAR_LIPOPROTEIN"/>
    <property type="match status" value="1"/>
</dbReference>
<dbReference type="RefSeq" id="WP_160651997.1">
    <property type="nucleotide sequence ID" value="NZ_RSEJ01000012.1"/>
</dbReference>
<protein>
    <submittedName>
        <fullName evidence="2">Serine protease</fullName>
    </submittedName>
</protein>
<dbReference type="GO" id="GO:0006508">
    <property type="term" value="P:proteolysis"/>
    <property type="evidence" value="ECO:0007669"/>
    <property type="project" value="UniProtKB-KW"/>
</dbReference>
<accession>A0ABW9YJA1</accession>
<dbReference type="Gene3D" id="2.40.10.10">
    <property type="entry name" value="Trypsin-like serine proteases"/>
    <property type="match status" value="1"/>
</dbReference>
<evidence type="ECO:0000313" key="2">
    <source>
        <dbReference type="EMBL" id="NBI53485.1"/>
    </source>
</evidence>
<dbReference type="Proteomes" id="UP000738517">
    <property type="component" value="Unassembled WGS sequence"/>
</dbReference>
<dbReference type="SUPFAM" id="SSF50494">
    <property type="entry name" value="Trypsin-like serine proteases"/>
    <property type="match status" value="1"/>
</dbReference>
<feature type="compositionally biased region" description="Polar residues" evidence="1">
    <location>
        <begin position="317"/>
        <end position="330"/>
    </location>
</feature>
<feature type="region of interest" description="Disordered" evidence="1">
    <location>
        <begin position="272"/>
        <end position="330"/>
    </location>
</feature>
<organism evidence="2 3">
    <name type="scientific">Photobacterium alginatilyticum</name>
    <dbReference type="NCBI Taxonomy" id="1775171"/>
    <lineage>
        <taxon>Bacteria</taxon>
        <taxon>Pseudomonadati</taxon>
        <taxon>Pseudomonadota</taxon>
        <taxon>Gammaproteobacteria</taxon>
        <taxon>Vibrionales</taxon>
        <taxon>Vibrionaceae</taxon>
        <taxon>Photobacterium</taxon>
    </lineage>
</organism>
<evidence type="ECO:0000313" key="3">
    <source>
        <dbReference type="Proteomes" id="UP000738517"/>
    </source>
</evidence>
<dbReference type="InterPro" id="IPR009003">
    <property type="entry name" value="Peptidase_S1_PA"/>
</dbReference>
<feature type="compositionally biased region" description="Polar residues" evidence="1">
    <location>
        <begin position="272"/>
        <end position="299"/>
    </location>
</feature>
<name>A0ABW9YJA1_9GAMM</name>